<dbReference type="PANTHER" id="PTHR42749">
    <property type="entry name" value="CELL SHAPE-DETERMINING PROTEIN MREB"/>
    <property type="match status" value="1"/>
</dbReference>
<evidence type="ECO:0000313" key="2">
    <source>
        <dbReference type="EMBL" id="KAJ3562113.1"/>
    </source>
</evidence>
<dbReference type="InterPro" id="IPR036869">
    <property type="entry name" value="J_dom_sf"/>
</dbReference>
<dbReference type="SUPFAM" id="SSF46565">
    <property type="entry name" value="Chaperone J-domain"/>
    <property type="match status" value="1"/>
</dbReference>
<dbReference type="InterPro" id="IPR001623">
    <property type="entry name" value="DnaJ_domain"/>
</dbReference>
<comment type="caution">
    <text evidence="2">The sequence shown here is derived from an EMBL/GenBank/DDBJ whole genome shotgun (WGS) entry which is preliminary data.</text>
</comment>
<feature type="domain" description="J" evidence="1">
    <location>
        <begin position="11"/>
        <end position="72"/>
    </location>
</feature>
<sequence length="421" mass="46411">MAGNINLPDFNVFNALGLRPSLGITLPEVRSAYRRAFLHVHPDKEPPEGHFPNHLQAEQAATYEQTFFPEFGHGDDRVFQARRPLPLILSLDFGSSMSAIQAATTDGSTVFHISQYPRAMSGRSGRGSDMKEVPTLAYYKPSARTPGLEFGYPPGHRGGWEAVEHLKSLIDPQQAESPPAKAVRDKLQGRYPVDNVLIGMLTFLHNHARDQLQKVCGRYEIIGFVASIPCTYGKPAQQRYERLLGEAGWPVEVLQWVWEPEAVGFSALADAPVLRSLSREKGGATVLIIDLGGLTCDAIGFAIESFGPQTGTHITREVAAPVGHFGGSGMARYVFEGWIAQHHPDQQQDINRLFDDFWGHVMILKEPEHMDLSNQVDISLEQVQGILDAIFSGVFEFLEEQLGPMLNSQAWDAIVLSGGTS</sequence>
<evidence type="ECO:0000259" key="1">
    <source>
        <dbReference type="PROSITE" id="PS50076"/>
    </source>
</evidence>
<reference evidence="2" key="1">
    <citation type="submission" date="2022-07" db="EMBL/GenBank/DDBJ databases">
        <title>Genome Sequence of Xylaria arbuscula.</title>
        <authorList>
            <person name="Buettner E."/>
        </authorList>
    </citation>
    <scope>NUCLEOTIDE SEQUENCE</scope>
    <source>
        <strain evidence="2">VT107</strain>
    </source>
</reference>
<dbReference type="Proteomes" id="UP001148614">
    <property type="component" value="Unassembled WGS sequence"/>
</dbReference>
<dbReference type="CDD" id="cd06257">
    <property type="entry name" value="DnaJ"/>
    <property type="match status" value="1"/>
</dbReference>
<dbReference type="PANTHER" id="PTHR42749:SF1">
    <property type="entry name" value="CELL SHAPE-DETERMINING PROTEIN MREB"/>
    <property type="match status" value="1"/>
</dbReference>
<dbReference type="EMBL" id="JANPWZ010001953">
    <property type="protein sequence ID" value="KAJ3562113.1"/>
    <property type="molecule type" value="Genomic_DNA"/>
</dbReference>
<accession>A0A9W8TJX3</accession>
<gene>
    <name evidence="2" type="ORF">NPX13_g8686</name>
</gene>
<evidence type="ECO:0000313" key="3">
    <source>
        <dbReference type="Proteomes" id="UP001148614"/>
    </source>
</evidence>
<dbReference type="PROSITE" id="PS50076">
    <property type="entry name" value="DNAJ_2"/>
    <property type="match status" value="1"/>
</dbReference>
<name>A0A9W8TJX3_9PEZI</name>
<proteinExistence type="predicted"/>
<dbReference type="AlphaFoldDB" id="A0A9W8TJX3"/>
<keyword evidence="3" id="KW-1185">Reference proteome</keyword>
<dbReference type="Gene3D" id="3.90.640.10">
    <property type="entry name" value="Actin, Chain A, domain 4"/>
    <property type="match status" value="1"/>
</dbReference>
<organism evidence="2 3">
    <name type="scientific">Xylaria arbuscula</name>
    <dbReference type="NCBI Taxonomy" id="114810"/>
    <lineage>
        <taxon>Eukaryota</taxon>
        <taxon>Fungi</taxon>
        <taxon>Dikarya</taxon>
        <taxon>Ascomycota</taxon>
        <taxon>Pezizomycotina</taxon>
        <taxon>Sordariomycetes</taxon>
        <taxon>Xylariomycetidae</taxon>
        <taxon>Xylariales</taxon>
        <taxon>Xylariaceae</taxon>
        <taxon>Xylaria</taxon>
    </lineage>
</organism>
<protein>
    <recommendedName>
        <fullName evidence="1">J domain-containing protein</fullName>
    </recommendedName>
</protein>
<dbReference type="Gene3D" id="3.30.420.40">
    <property type="match status" value="2"/>
</dbReference>